<dbReference type="InterPro" id="IPR004331">
    <property type="entry name" value="SPX_dom"/>
</dbReference>
<dbReference type="CDD" id="cd14481">
    <property type="entry name" value="SPX_AtSPX1_like"/>
    <property type="match status" value="1"/>
</dbReference>
<dbReference type="EMBL" id="CP144748">
    <property type="protein sequence ID" value="WVZ70164.1"/>
    <property type="molecule type" value="Genomic_DNA"/>
</dbReference>
<accession>A0AAQ3TE11</accession>
<gene>
    <name evidence="2" type="ORF">U9M48_018852</name>
</gene>
<dbReference type="PANTHER" id="PTHR45978">
    <property type="entry name" value="SPX DOMAIN-CONTAINING PROTEIN 3"/>
    <property type="match status" value="1"/>
</dbReference>
<evidence type="ECO:0000259" key="1">
    <source>
        <dbReference type="PROSITE" id="PS51382"/>
    </source>
</evidence>
<dbReference type="AlphaFoldDB" id="A0AAQ3TE11"/>
<protein>
    <recommendedName>
        <fullName evidence="1">SPX domain-containing protein</fullName>
    </recommendedName>
</protein>
<dbReference type="GO" id="GO:0016036">
    <property type="term" value="P:cellular response to phosphate starvation"/>
    <property type="evidence" value="ECO:0007669"/>
    <property type="project" value="InterPro"/>
</dbReference>
<reference evidence="2 3" key="1">
    <citation type="submission" date="2024-02" db="EMBL/GenBank/DDBJ databases">
        <title>High-quality chromosome-scale genome assembly of Pensacola bahiagrass (Paspalum notatum Flugge var. saurae).</title>
        <authorList>
            <person name="Vega J.M."/>
            <person name="Podio M."/>
            <person name="Orjuela J."/>
            <person name="Siena L.A."/>
            <person name="Pessino S.C."/>
            <person name="Combes M.C."/>
            <person name="Mariac C."/>
            <person name="Albertini E."/>
            <person name="Pupilli F."/>
            <person name="Ortiz J.P.A."/>
            <person name="Leblanc O."/>
        </authorList>
    </citation>
    <scope>NUCLEOTIDE SEQUENCE [LARGE SCALE GENOMIC DNA]</scope>
    <source>
        <strain evidence="2">R1</strain>
        <tissue evidence="2">Leaf</tissue>
    </source>
</reference>
<dbReference type="InterPro" id="IPR031142">
    <property type="entry name" value="SPX_prot"/>
</dbReference>
<feature type="domain" description="SPX" evidence="1">
    <location>
        <begin position="1"/>
        <end position="153"/>
    </location>
</feature>
<sequence>MKFGKWLKRQIEQSLPEWRKQFLRYKELKQCVVNAVSAGCPPSAVEEAVFLAALHAEIDKINGFFLELEEEFIIRHRQLQDDIKLALDRKASGAVPPAQHEAEVAAIRREIVNFHGVMVLLLNYSSINYIGLAKILKKYDKHTGAVLRLPVIETVLEQPFFNTETVSQLVRECEAMMEAVFPEAPDGQDAARRDLEALAVAGEEQSIFHNTVAALLTMQDVRAGSSTRGRHSLPPLNLPYYDWLRSFQPAFPIPIQ</sequence>
<dbReference type="GO" id="GO:0070417">
    <property type="term" value="P:cellular response to cold"/>
    <property type="evidence" value="ECO:0007669"/>
    <property type="project" value="UniProtKB-ARBA"/>
</dbReference>
<dbReference type="PANTHER" id="PTHR45978:SF4">
    <property type="entry name" value="SPX DOMAIN-CONTAINING PROTEIN 6"/>
    <property type="match status" value="1"/>
</dbReference>
<keyword evidence="3" id="KW-1185">Reference proteome</keyword>
<name>A0AAQ3TE11_PASNO</name>
<dbReference type="PROSITE" id="PS51382">
    <property type="entry name" value="SPX"/>
    <property type="match status" value="1"/>
</dbReference>
<proteinExistence type="predicted"/>
<evidence type="ECO:0000313" key="3">
    <source>
        <dbReference type="Proteomes" id="UP001341281"/>
    </source>
</evidence>
<evidence type="ECO:0000313" key="2">
    <source>
        <dbReference type="EMBL" id="WVZ70164.1"/>
    </source>
</evidence>
<organism evidence="2 3">
    <name type="scientific">Paspalum notatum var. saurae</name>
    <dbReference type="NCBI Taxonomy" id="547442"/>
    <lineage>
        <taxon>Eukaryota</taxon>
        <taxon>Viridiplantae</taxon>
        <taxon>Streptophyta</taxon>
        <taxon>Embryophyta</taxon>
        <taxon>Tracheophyta</taxon>
        <taxon>Spermatophyta</taxon>
        <taxon>Magnoliopsida</taxon>
        <taxon>Liliopsida</taxon>
        <taxon>Poales</taxon>
        <taxon>Poaceae</taxon>
        <taxon>PACMAD clade</taxon>
        <taxon>Panicoideae</taxon>
        <taxon>Andropogonodae</taxon>
        <taxon>Paspaleae</taxon>
        <taxon>Paspalinae</taxon>
        <taxon>Paspalum</taxon>
    </lineage>
</organism>
<dbReference type="Pfam" id="PF03105">
    <property type="entry name" value="SPX"/>
    <property type="match status" value="2"/>
</dbReference>
<dbReference type="Proteomes" id="UP001341281">
    <property type="component" value="Chromosome 04"/>
</dbReference>